<keyword evidence="2" id="KW-1003">Cell membrane</keyword>
<dbReference type="GO" id="GO:0005886">
    <property type="term" value="C:plasma membrane"/>
    <property type="evidence" value="ECO:0007669"/>
    <property type="project" value="UniProtKB-SubCell"/>
</dbReference>
<evidence type="ECO:0000256" key="4">
    <source>
        <dbReference type="SAM" id="MobiDB-lite"/>
    </source>
</evidence>
<keyword evidence="5" id="KW-0812">Transmembrane</keyword>
<feature type="transmembrane region" description="Helical" evidence="5">
    <location>
        <begin position="189"/>
        <end position="210"/>
    </location>
</feature>
<dbReference type="Proteomes" id="UP001161247">
    <property type="component" value="Chromosome 1"/>
</dbReference>
<dbReference type="Gene3D" id="2.60.40.790">
    <property type="match status" value="1"/>
</dbReference>
<proteinExistence type="predicted"/>
<evidence type="ECO:0000256" key="1">
    <source>
        <dbReference type="ARBA" id="ARBA00004162"/>
    </source>
</evidence>
<feature type="region of interest" description="Disordered" evidence="4">
    <location>
        <begin position="95"/>
        <end position="173"/>
    </location>
</feature>
<dbReference type="SUPFAM" id="SSF49764">
    <property type="entry name" value="HSP20-like chaperones"/>
    <property type="match status" value="1"/>
</dbReference>
<dbReference type="EMBL" id="OX459118">
    <property type="protein sequence ID" value="CAI9091839.1"/>
    <property type="molecule type" value="Genomic_DNA"/>
</dbReference>
<evidence type="ECO:0000259" key="6">
    <source>
        <dbReference type="Pfam" id="PF00011"/>
    </source>
</evidence>
<reference evidence="7" key="1">
    <citation type="submission" date="2023-03" db="EMBL/GenBank/DDBJ databases">
        <authorList>
            <person name="Julca I."/>
        </authorList>
    </citation>
    <scope>NUCLEOTIDE SEQUENCE</scope>
</reference>
<comment type="subcellular location">
    <subcellularLocation>
        <location evidence="1">Cell membrane</location>
        <topology evidence="1">Single-pass membrane protein</topology>
    </subcellularLocation>
</comment>
<keyword evidence="8" id="KW-1185">Reference proteome</keyword>
<keyword evidence="5" id="KW-1133">Transmembrane helix</keyword>
<gene>
    <name evidence="7" type="ORF">OLC1_LOCUS3658</name>
</gene>
<dbReference type="GO" id="GO:0006952">
    <property type="term" value="P:defense response"/>
    <property type="evidence" value="ECO:0007669"/>
    <property type="project" value="UniProtKB-KW"/>
</dbReference>
<organism evidence="7 8">
    <name type="scientific">Oldenlandia corymbosa var. corymbosa</name>
    <dbReference type="NCBI Taxonomy" id="529605"/>
    <lineage>
        <taxon>Eukaryota</taxon>
        <taxon>Viridiplantae</taxon>
        <taxon>Streptophyta</taxon>
        <taxon>Embryophyta</taxon>
        <taxon>Tracheophyta</taxon>
        <taxon>Spermatophyta</taxon>
        <taxon>Magnoliopsida</taxon>
        <taxon>eudicotyledons</taxon>
        <taxon>Gunneridae</taxon>
        <taxon>Pentapetalae</taxon>
        <taxon>asterids</taxon>
        <taxon>lamiids</taxon>
        <taxon>Gentianales</taxon>
        <taxon>Rubiaceae</taxon>
        <taxon>Rubioideae</taxon>
        <taxon>Spermacoceae</taxon>
        <taxon>Hedyotis-Oldenlandia complex</taxon>
        <taxon>Oldenlandia</taxon>
    </lineage>
</organism>
<dbReference type="Pfam" id="PF00011">
    <property type="entry name" value="HSP20"/>
    <property type="match status" value="1"/>
</dbReference>
<evidence type="ECO:0000313" key="8">
    <source>
        <dbReference type="Proteomes" id="UP001161247"/>
    </source>
</evidence>
<feature type="compositionally biased region" description="Basic and acidic residues" evidence="4">
    <location>
        <begin position="132"/>
        <end position="162"/>
    </location>
</feature>
<dbReference type="GO" id="GO:0034605">
    <property type="term" value="P:cellular response to heat"/>
    <property type="evidence" value="ECO:0007669"/>
    <property type="project" value="TreeGrafter"/>
</dbReference>
<dbReference type="PANTHER" id="PTHR43670">
    <property type="entry name" value="HEAT SHOCK PROTEIN 26"/>
    <property type="match status" value="1"/>
</dbReference>
<dbReference type="AlphaFoldDB" id="A0AAV1CB13"/>
<sequence>MATAAATKKYEFIEPRTETVSEKDADTILIHLPEFRKEKLRVQLTSLNALRISGERETEDKIIRFQKEFPLSSNIDANKISAKFEKGILYIRQPKLITPEEKPTENKSTTPDQKKPANEPQKPPPQTNAPEPKTEDGSNKQSPSDKDDQNQEKGKNTEKIDPGSDITKPQNYQGNGVDLAAKLKNSRRAFYVVLVGIAAVGIGLYVTNFIRSFRSSEISG</sequence>
<evidence type="ECO:0000256" key="3">
    <source>
        <dbReference type="ARBA" id="ARBA00022821"/>
    </source>
</evidence>
<dbReference type="PANTHER" id="PTHR43670:SF73">
    <property type="entry name" value="INACTIVE PROTEIN RESTRICTED TEV MOVEMENT 2-LIKE"/>
    <property type="match status" value="1"/>
</dbReference>
<feature type="domain" description="SHSP" evidence="6">
    <location>
        <begin position="21"/>
        <end position="101"/>
    </location>
</feature>
<protein>
    <submittedName>
        <fullName evidence="7">OLC1v1026938C1</fullName>
    </submittedName>
</protein>
<keyword evidence="3" id="KW-0611">Plant defense</keyword>
<dbReference type="InterPro" id="IPR008978">
    <property type="entry name" value="HSP20-like_chaperone"/>
</dbReference>
<evidence type="ECO:0000256" key="2">
    <source>
        <dbReference type="ARBA" id="ARBA00022475"/>
    </source>
</evidence>
<dbReference type="CDD" id="cd06464">
    <property type="entry name" value="ACD_sHsps-like"/>
    <property type="match status" value="1"/>
</dbReference>
<name>A0AAV1CB13_OLDCO</name>
<evidence type="ECO:0000256" key="5">
    <source>
        <dbReference type="SAM" id="Phobius"/>
    </source>
</evidence>
<dbReference type="InterPro" id="IPR002068">
    <property type="entry name" value="A-crystallin/Hsp20_dom"/>
</dbReference>
<accession>A0AAV1CB13</accession>
<keyword evidence="5" id="KW-0472">Membrane</keyword>
<evidence type="ECO:0000313" key="7">
    <source>
        <dbReference type="EMBL" id="CAI9091839.1"/>
    </source>
</evidence>